<reference evidence="1" key="1">
    <citation type="submission" date="2020-10" db="EMBL/GenBank/DDBJ databases">
        <authorList>
            <person name="Hahn C.J."/>
            <person name="Laso-Perez R."/>
            <person name="Vulcano F."/>
            <person name="Vaziourakis K.-M."/>
            <person name="Stokke R."/>
            <person name="Steen I.H."/>
            <person name="Teske A."/>
            <person name="Boetius A."/>
            <person name="Liebeke M."/>
            <person name="Amann R."/>
            <person name="Knittel K."/>
        </authorList>
    </citation>
    <scope>NUCLEOTIDE SEQUENCE</scope>
    <source>
        <strain evidence="1">Gfbio:e3339647-f889-4370-9287-4fb5cb688e4c:AG392J18_GoMArc1</strain>
    </source>
</reference>
<dbReference type="EMBL" id="CAJHIR010000007">
    <property type="protein sequence ID" value="CAD6491759.1"/>
    <property type="molecule type" value="Genomic_DNA"/>
</dbReference>
<name>A0A811T8F6_9EURY</name>
<evidence type="ECO:0000313" key="1">
    <source>
        <dbReference type="EMBL" id="CAD6491759.1"/>
    </source>
</evidence>
<organism evidence="1 2">
    <name type="scientific">Candidatus Argoarchaeum ethanivorans</name>
    <dbReference type="NCBI Taxonomy" id="2608793"/>
    <lineage>
        <taxon>Archaea</taxon>
        <taxon>Methanobacteriati</taxon>
        <taxon>Methanobacteriota</taxon>
        <taxon>Stenosarchaea group</taxon>
        <taxon>Methanomicrobia</taxon>
        <taxon>Methanosarcinales</taxon>
        <taxon>Methanosarcinales incertae sedis</taxon>
        <taxon>GOM Arc I cluster</taxon>
        <taxon>Candidatus Argoarchaeum</taxon>
    </lineage>
</organism>
<gene>
    <name evidence="1" type="ORF">LAKADJCE_00187</name>
</gene>
<protein>
    <submittedName>
        <fullName evidence="1">Uncharacterized protein</fullName>
    </submittedName>
</protein>
<comment type="caution">
    <text evidence="1">The sequence shown here is derived from an EMBL/GenBank/DDBJ whole genome shotgun (WGS) entry which is preliminary data.</text>
</comment>
<sequence>MGLMCKEMLGSDCIIQIEQYHDWWFDNAVEFLGYLLERLDVDVVWNGGISFEPLDEDKVERLIEEIERLVGFKLKYQTKEKKTDQIVETNRAYLPTMHKGKYVSFLALKLNEKQKNSEKAIEIRREIINEITGILSQENTNRKKVCNLCGNTANKLFQVSQTTYPVVTGSLKSQCGVRKMESDYQCCALCAFLGSIEWLDDMPFACDHANFTHYLLFPKIEELGELHTFKKELRELLTTKPYSNVISIFKSAQGEKREVYTKDEYSLLLSLLERMWDKIDQYESILCDRWIRLKIKGMEAKYQTKYSYLEDIHIPHIKRFKNIFEELLPYSDFVSHSFASPLKKGVSREIIQRLTKENQYLMSKGIIMDDFKTFSKAFQIRQNCRLSTPKDALNHLIYTWRCKDGTI</sequence>
<dbReference type="Proteomes" id="UP000612009">
    <property type="component" value="Unassembled WGS sequence"/>
</dbReference>
<evidence type="ECO:0000313" key="2">
    <source>
        <dbReference type="Proteomes" id="UP000612009"/>
    </source>
</evidence>
<accession>A0A811T8F6</accession>
<dbReference type="AlphaFoldDB" id="A0A811T8F6"/>
<proteinExistence type="predicted"/>